<accession>A0A914H0H6</accession>
<evidence type="ECO:0000313" key="2">
    <source>
        <dbReference type="WBParaSite" id="Gr19_v10_g13047.t1"/>
    </source>
</evidence>
<dbReference type="AlphaFoldDB" id="A0A914H0H6"/>
<organism evidence="1 2">
    <name type="scientific">Globodera rostochiensis</name>
    <name type="common">Golden nematode worm</name>
    <name type="synonym">Heterodera rostochiensis</name>
    <dbReference type="NCBI Taxonomy" id="31243"/>
    <lineage>
        <taxon>Eukaryota</taxon>
        <taxon>Metazoa</taxon>
        <taxon>Ecdysozoa</taxon>
        <taxon>Nematoda</taxon>
        <taxon>Chromadorea</taxon>
        <taxon>Rhabditida</taxon>
        <taxon>Tylenchina</taxon>
        <taxon>Tylenchomorpha</taxon>
        <taxon>Tylenchoidea</taxon>
        <taxon>Heteroderidae</taxon>
        <taxon>Heteroderinae</taxon>
        <taxon>Globodera</taxon>
    </lineage>
</organism>
<dbReference type="WBParaSite" id="Gr19_v10_g13047.t1">
    <property type="protein sequence ID" value="Gr19_v10_g13047.t1"/>
    <property type="gene ID" value="Gr19_v10_g13047"/>
</dbReference>
<protein>
    <submittedName>
        <fullName evidence="2">Galectin</fullName>
    </submittedName>
</protein>
<proteinExistence type="predicted"/>
<keyword evidence="1" id="KW-1185">Reference proteome</keyword>
<name>A0A914H0H6_GLORO</name>
<sequence length="170" mass="18753">MLSTFEELSSIPPGTIMASCCGQLIKIMDSGKKLSIILACASGEQIILKLSALKAQRFNPKFDGKTFFQTPFEFELIFTKNSKVQLLESEIKEAENFVAVAPGHFYKVKCVLTAPFSVFGETFVAAVGDNYGKRADIFVKGEQLAEKLGNLKRNDQLQLTKCFGKIEGIL</sequence>
<evidence type="ECO:0000313" key="1">
    <source>
        <dbReference type="Proteomes" id="UP000887572"/>
    </source>
</evidence>
<dbReference type="Proteomes" id="UP000887572">
    <property type="component" value="Unplaced"/>
</dbReference>
<reference evidence="2" key="1">
    <citation type="submission" date="2022-11" db="UniProtKB">
        <authorList>
            <consortium name="WormBaseParasite"/>
        </authorList>
    </citation>
    <scope>IDENTIFICATION</scope>
</reference>